<proteinExistence type="predicted"/>
<dbReference type="InParanoid" id="A0A0D0B4V8"/>
<name>A0A0D0B4V8_9AGAM</name>
<reference evidence="1 2" key="1">
    <citation type="submission" date="2014-04" db="EMBL/GenBank/DDBJ databases">
        <authorList>
            <consortium name="DOE Joint Genome Institute"/>
            <person name="Kuo A."/>
            <person name="Ruytinx J."/>
            <person name="Rineau F."/>
            <person name="Colpaert J."/>
            <person name="Kohler A."/>
            <person name="Nagy L.G."/>
            <person name="Floudas D."/>
            <person name="Copeland A."/>
            <person name="Barry K.W."/>
            <person name="Cichocki N."/>
            <person name="Veneault-Fourrey C."/>
            <person name="LaButti K."/>
            <person name="Lindquist E.A."/>
            <person name="Lipzen A."/>
            <person name="Lundell T."/>
            <person name="Morin E."/>
            <person name="Murat C."/>
            <person name="Sun H."/>
            <person name="Tunlid A."/>
            <person name="Henrissat B."/>
            <person name="Grigoriev I.V."/>
            <person name="Hibbett D.S."/>
            <person name="Martin F."/>
            <person name="Nordberg H.P."/>
            <person name="Cantor M.N."/>
            <person name="Hua S.X."/>
        </authorList>
    </citation>
    <scope>NUCLEOTIDE SEQUENCE [LARGE SCALE GENOMIC DNA]</scope>
    <source>
        <strain evidence="1 2">UH-Slu-Lm8-n1</strain>
    </source>
</reference>
<reference evidence="2" key="2">
    <citation type="submission" date="2015-01" db="EMBL/GenBank/DDBJ databases">
        <title>Evolutionary Origins and Diversification of the Mycorrhizal Mutualists.</title>
        <authorList>
            <consortium name="DOE Joint Genome Institute"/>
            <consortium name="Mycorrhizal Genomics Consortium"/>
            <person name="Kohler A."/>
            <person name="Kuo A."/>
            <person name="Nagy L.G."/>
            <person name="Floudas D."/>
            <person name="Copeland A."/>
            <person name="Barry K.W."/>
            <person name="Cichocki N."/>
            <person name="Veneault-Fourrey C."/>
            <person name="LaButti K."/>
            <person name="Lindquist E.A."/>
            <person name="Lipzen A."/>
            <person name="Lundell T."/>
            <person name="Morin E."/>
            <person name="Murat C."/>
            <person name="Riley R."/>
            <person name="Ohm R."/>
            <person name="Sun H."/>
            <person name="Tunlid A."/>
            <person name="Henrissat B."/>
            <person name="Grigoriev I.V."/>
            <person name="Hibbett D.S."/>
            <person name="Martin F."/>
        </authorList>
    </citation>
    <scope>NUCLEOTIDE SEQUENCE [LARGE SCALE GENOMIC DNA]</scope>
    <source>
        <strain evidence="2">UH-Slu-Lm8-n1</strain>
    </source>
</reference>
<accession>A0A0D0B4V8</accession>
<sequence>MDCVNTFPIRLASTAPLHVVSYAASLTDETYQDTTQLSRLTEILEGQTGQKQMHFERTRMYINSFRDYAGLGENR</sequence>
<dbReference type="EMBL" id="KN835134">
    <property type="protein sequence ID" value="KIK49086.1"/>
    <property type="molecule type" value="Genomic_DNA"/>
</dbReference>
<dbReference type="Proteomes" id="UP000054485">
    <property type="component" value="Unassembled WGS sequence"/>
</dbReference>
<evidence type="ECO:0000313" key="1">
    <source>
        <dbReference type="EMBL" id="KIK49086.1"/>
    </source>
</evidence>
<keyword evidence="2" id="KW-1185">Reference proteome</keyword>
<gene>
    <name evidence="1" type="ORF">CY34DRAFT_797468</name>
</gene>
<evidence type="ECO:0000313" key="2">
    <source>
        <dbReference type="Proteomes" id="UP000054485"/>
    </source>
</evidence>
<protein>
    <submittedName>
        <fullName evidence="1">Uncharacterized protein</fullName>
    </submittedName>
</protein>
<dbReference type="AlphaFoldDB" id="A0A0D0B4V8"/>
<organism evidence="1 2">
    <name type="scientific">Suillus luteus UH-Slu-Lm8-n1</name>
    <dbReference type="NCBI Taxonomy" id="930992"/>
    <lineage>
        <taxon>Eukaryota</taxon>
        <taxon>Fungi</taxon>
        <taxon>Dikarya</taxon>
        <taxon>Basidiomycota</taxon>
        <taxon>Agaricomycotina</taxon>
        <taxon>Agaricomycetes</taxon>
        <taxon>Agaricomycetidae</taxon>
        <taxon>Boletales</taxon>
        <taxon>Suillineae</taxon>
        <taxon>Suillaceae</taxon>
        <taxon>Suillus</taxon>
    </lineage>
</organism>
<dbReference type="HOGENOM" id="CLU_2672758_0_0_1"/>